<comment type="caution">
    <text evidence="1">The sequence shown here is derived from an EMBL/GenBank/DDBJ whole genome shotgun (WGS) entry which is preliminary data.</text>
</comment>
<sequence>MRGRIAAVTGGVALLALFGAGCGVSVSEDGDVSVSNGGEEVSGSENGVVVSDGRTLTVAADGETATEDCAGLDVNVLASDTTLTFNGECGEVSIAGSNTEVHVGSAASISVTGADNVVYYASGEPSISNLGVNNTTEQGGSATP</sequence>
<gene>
    <name evidence="1" type="ORF">HDA32_003628</name>
</gene>
<dbReference type="EMBL" id="JACCCC010000001">
    <property type="protein sequence ID" value="NYE48508.1"/>
    <property type="molecule type" value="Genomic_DNA"/>
</dbReference>
<dbReference type="Proteomes" id="UP000589036">
    <property type="component" value="Unassembled WGS sequence"/>
</dbReference>
<dbReference type="PROSITE" id="PS51257">
    <property type="entry name" value="PROKAR_LIPOPROTEIN"/>
    <property type="match status" value="1"/>
</dbReference>
<reference evidence="1 2" key="1">
    <citation type="submission" date="2020-07" db="EMBL/GenBank/DDBJ databases">
        <title>Sequencing the genomes of 1000 actinobacteria strains.</title>
        <authorList>
            <person name="Klenk H.-P."/>
        </authorList>
    </citation>
    <scope>NUCLEOTIDE SEQUENCE [LARGE SCALE GENOMIC DNA]</scope>
    <source>
        <strain evidence="1 2">CXB654</strain>
    </source>
</reference>
<protein>
    <recommendedName>
        <fullName evidence="3">DUF3060 domain-containing protein</fullName>
    </recommendedName>
</protein>
<dbReference type="AlphaFoldDB" id="A0A852TX36"/>
<dbReference type="RefSeq" id="WP_179644280.1">
    <property type="nucleotide sequence ID" value="NZ_BAAAYY010000004.1"/>
</dbReference>
<name>A0A852TX36_9ACTN</name>
<accession>A0A852TX36</accession>
<evidence type="ECO:0000313" key="1">
    <source>
        <dbReference type="EMBL" id="NYE48508.1"/>
    </source>
</evidence>
<dbReference type="Pfam" id="PF11259">
    <property type="entry name" value="DUF3060"/>
    <property type="match status" value="1"/>
</dbReference>
<dbReference type="InterPro" id="IPR021417">
    <property type="entry name" value="DUF3060"/>
</dbReference>
<evidence type="ECO:0008006" key="3">
    <source>
        <dbReference type="Google" id="ProtNLM"/>
    </source>
</evidence>
<proteinExistence type="predicted"/>
<evidence type="ECO:0000313" key="2">
    <source>
        <dbReference type="Proteomes" id="UP000589036"/>
    </source>
</evidence>
<organism evidence="1 2">
    <name type="scientific">Spinactinospora alkalitolerans</name>
    <dbReference type="NCBI Taxonomy" id="687207"/>
    <lineage>
        <taxon>Bacteria</taxon>
        <taxon>Bacillati</taxon>
        <taxon>Actinomycetota</taxon>
        <taxon>Actinomycetes</taxon>
        <taxon>Streptosporangiales</taxon>
        <taxon>Nocardiopsidaceae</taxon>
        <taxon>Spinactinospora</taxon>
    </lineage>
</organism>
<keyword evidence="2" id="KW-1185">Reference proteome</keyword>